<reference evidence="7" key="1">
    <citation type="journal article" date="2019" name="Int. J. Syst. Evol. Microbiol.">
        <title>The Global Catalogue of Microorganisms (GCM) 10K type strain sequencing project: providing services to taxonomists for standard genome sequencing and annotation.</title>
        <authorList>
            <consortium name="The Broad Institute Genomics Platform"/>
            <consortium name="The Broad Institute Genome Sequencing Center for Infectious Disease"/>
            <person name="Wu L."/>
            <person name="Ma J."/>
        </authorList>
    </citation>
    <scope>NUCLEOTIDE SEQUENCE [LARGE SCALE GENOMIC DNA]</scope>
    <source>
        <strain evidence="7">CGMCC 4.7131</strain>
    </source>
</reference>
<dbReference type="Proteomes" id="UP001596035">
    <property type="component" value="Unassembled WGS sequence"/>
</dbReference>
<accession>A0ABW0DP57</accession>
<dbReference type="PANTHER" id="PTHR43090:SF2">
    <property type="entry name" value="1-(5-PHOSPHORIBOSYL)-5-[(5-PHOSPHORIBOSYLAMINO)METHYLIDENEAMINO] IMIDAZOLE-4-CARBOXAMIDE ISOMERASE"/>
    <property type="match status" value="1"/>
</dbReference>
<evidence type="ECO:0000313" key="6">
    <source>
        <dbReference type="EMBL" id="MFC5239550.1"/>
    </source>
</evidence>
<dbReference type="RefSeq" id="WP_344566365.1">
    <property type="nucleotide sequence ID" value="NZ_BAAATG010000050.1"/>
</dbReference>
<comment type="similarity">
    <text evidence="1 5">Belongs to the HisA/HisF family.</text>
</comment>
<keyword evidence="7" id="KW-1185">Reference proteome</keyword>
<sequence>MQPGCICSSSTSSQQYHFDPDQVTCLIGRVNAAGLRVQLVCAPAVTDDASLKRALDTGCARLNLGTPVLRNPAWTASVIAEHGSRPGVSLPVGVTDRGPRLALHGRYADGGDVWPLIELLDEAGCTSYTVTDISAEGALTGPNLTLLRQVTERTDAPVLAAGGIATVEHLSAVAGPGVHGAVVGRALLGGTFTLEQAHQALNQHEPNHRQP</sequence>
<comment type="caution">
    <text evidence="6">The sequence shown here is derived from an EMBL/GenBank/DDBJ whole genome shotgun (WGS) entry which is preliminary data.</text>
</comment>
<evidence type="ECO:0000256" key="2">
    <source>
        <dbReference type="ARBA" id="ARBA00022605"/>
    </source>
</evidence>
<dbReference type="InterPro" id="IPR011060">
    <property type="entry name" value="RibuloseP-bd_barrel"/>
</dbReference>
<dbReference type="Gene3D" id="3.20.20.70">
    <property type="entry name" value="Aldolase class I"/>
    <property type="match status" value="1"/>
</dbReference>
<dbReference type="InterPro" id="IPR006062">
    <property type="entry name" value="His_biosynth"/>
</dbReference>
<name>A0ABW0DP57_9ACTN</name>
<evidence type="ECO:0000256" key="5">
    <source>
        <dbReference type="RuleBase" id="RU003657"/>
    </source>
</evidence>
<organism evidence="6 7">
    <name type="scientific">Streptomyces atrovirens</name>
    <dbReference type="NCBI Taxonomy" id="285556"/>
    <lineage>
        <taxon>Bacteria</taxon>
        <taxon>Bacillati</taxon>
        <taxon>Actinomycetota</taxon>
        <taxon>Actinomycetes</taxon>
        <taxon>Kitasatosporales</taxon>
        <taxon>Streptomycetaceae</taxon>
        <taxon>Streptomyces</taxon>
    </lineage>
</organism>
<dbReference type="SUPFAM" id="SSF51366">
    <property type="entry name" value="Ribulose-phoshate binding barrel"/>
    <property type="match status" value="1"/>
</dbReference>
<dbReference type="InterPro" id="IPR044524">
    <property type="entry name" value="Isoase_HisA-like"/>
</dbReference>
<evidence type="ECO:0000256" key="1">
    <source>
        <dbReference type="ARBA" id="ARBA00009667"/>
    </source>
</evidence>
<dbReference type="PANTHER" id="PTHR43090">
    <property type="entry name" value="1-(5-PHOSPHORIBOSYL)-5-[(5-PHOSPHORIBOSYLAMINO)METHYLIDENEAMINO] IMIDAZOLE-4-CARBOXAMIDE ISOMERASE"/>
    <property type="match status" value="1"/>
</dbReference>
<evidence type="ECO:0000256" key="3">
    <source>
        <dbReference type="ARBA" id="ARBA00023102"/>
    </source>
</evidence>
<dbReference type="Pfam" id="PF00977">
    <property type="entry name" value="His_biosynth"/>
    <property type="match status" value="1"/>
</dbReference>
<comment type="pathway">
    <text evidence="4">Amino-acid biosynthesis.</text>
</comment>
<gene>
    <name evidence="6" type="ORF">ACFPWV_06435</name>
</gene>
<evidence type="ECO:0000313" key="7">
    <source>
        <dbReference type="Proteomes" id="UP001596035"/>
    </source>
</evidence>
<keyword evidence="2 5" id="KW-0028">Amino-acid biosynthesis</keyword>
<dbReference type="EMBL" id="JBHSKN010000007">
    <property type="protein sequence ID" value="MFC5239550.1"/>
    <property type="molecule type" value="Genomic_DNA"/>
</dbReference>
<dbReference type="InterPro" id="IPR013785">
    <property type="entry name" value="Aldolase_TIM"/>
</dbReference>
<evidence type="ECO:0000256" key="4">
    <source>
        <dbReference type="ARBA" id="ARBA00029440"/>
    </source>
</evidence>
<proteinExistence type="inferred from homology"/>
<keyword evidence="3 5" id="KW-0368">Histidine biosynthesis</keyword>
<protein>
    <submittedName>
        <fullName evidence="6">HisA/HisF-related TIM barrel protein</fullName>
    </submittedName>
</protein>